<keyword evidence="4" id="KW-1185">Reference proteome</keyword>
<protein>
    <recommendedName>
        <fullName evidence="2">Phosphoinositide-specific phospholipase C EF-hand-like domain-containing protein</fullName>
    </recommendedName>
</protein>
<reference evidence="3 4" key="1">
    <citation type="journal article" date="2020" name="bioRxiv">
        <title>Sequence and annotation of 42 cannabis genomes reveals extensive copy number variation in cannabinoid synthesis and pathogen resistance genes.</title>
        <authorList>
            <person name="Mckernan K.J."/>
            <person name="Helbert Y."/>
            <person name="Kane L.T."/>
            <person name="Ebling H."/>
            <person name="Zhang L."/>
            <person name="Liu B."/>
            <person name="Eaton Z."/>
            <person name="Mclaughlin S."/>
            <person name="Kingan S."/>
            <person name="Baybayan P."/>
            <person name="Concepcion G."/>
            <person name="Jordan M."/>
            <person name="Riva A."/>
            <person name="Barbazuk W."/>
            <person name="Harkins T."/>
        </authorList>
    </citation>
    <scope>NUCLEOTIDE SEQUENCE [LARGE SCALE GENOMIC DNA]</scope>
    <source>
        <strain evidence="4">cv. Jamaican Lion 4</strain>
        <tissue evidence="3">Leaf</tissue>
    </source>
</reference>
<dbReference type="InterPro" id="IPR001192">
    <property type="entry name" value="PI-PLC_fam"/>
</dbReference>
<organism evidence="3 4">
    <name type="scientific">Cannabis sativa</name>
    <name type="common">Hemp</name>
    <name type="synonym">Marijuana</name>
    <dbReference type="NCBI Taxonomy" id="3483"/>
    <lineage>
        <taxon>Eukaryota</taxon>
        <taxon>Viridiplantae</taxon>
        <taxon>Streptophyta</taxon>
        <taxon>Embryophyta</taxon>
        <taxon>Tracheophyta</taxon>
        <taxon>Spermatophyta</taxon>
        <taxon>Magnoliopsida</taxon>
        <taxon>eudicotyledons</taxon>
        <taxon>Gunneridae</taxon>
        <taxon>Pentapetalae</taxon>
        <taxon>rosids</taxon>
        <taxon>fabids</taxon>
        <taxon>Rosales</taxon>
        <taxon>Cannabaceae</taxon>
        <taxon>Cannabis</taxon>
    </lineage>
</organism>
<evidence type="ECO:0000313" key="3">
    <source>
        <dbReference type="EMBL" id="KAF4396617.1"/>
    </source>
</evidence>
<accession>A0A7J6HMX3</accession>
<dbReference type="SUPFAM" id="SSF47473">
    <property type="entry name" value="EF-hand"/>
    <property type="match status" value="1"/>
</dbReference>
<comment type="caution">
    <text evidence="3">The sequence shown here is derived from an EMBL/GenBank/DDBJ whole genome shotgun (WGS) entry which is preliminary data.</text>
</comment>
<dbReference type="GO" id="GO:0051209">
    <property type="term" value="P:release of sequestered calcium ion into cytosol"/>
    <property type="evidence" value="ECO:0007669"/>
    <property type="project" value="TreeGrafter"/>
</dbReference>
<evidence type="ECO:0000259" key="2">
    <source>
        <dbReference type="Pfam" id="PF09279"/>
    </source>
</evidence>
<dbReference type="Gene3D" id="1.10.238.10">
    <property type="entry name" value="EF-hand"/>
    <property type="match status" value="1"/>
</dbReference>
<proteinExistence type="predicted"/>
<dbReference type="InterPro" id="IPR011992">
    <property type="entry name" value="EF-hand-dom_pair"/>
</dbReference>
<gene>
    <name evidence="3" type="ORF">G4B88_028931</name>
</gene>
<dbReference type="InterPro" id="IPR015359">
    <property type="entry name" value="PLC_EF-hand-like"/>
</dbReference>
<dbReference type="AlphaFoldDB" id="A0A7J6HMX3"/>
<dbReference type="EMBL" id="JAATIQ010000035">
    <property type="protein sequence ID" value="KAF4396617.1"/>
    <property type="molecule type" value="Genomic_DNA"/>
</dbReference>
<dbReference type="PANTHER" id="PTHR10336:SF204">
    <property type="entry name" value="PHOSPHOINOSITIDE PHOSPHOLIPASE C 4-RELATED"/>
    <property type="match status" value="1"/>
</dbReference>
<evidence type="ECO:0000313" key="4">
    <source>
        <dbReference type="Proteomes" id="UP000583929"/>
    </source>
</evidence>
<dbReference type="Pfam" id="PF09279">
    <property type="entry name" value="EF-hand_like"/>
    <property type="match status" value="1"/>
</dbReference>
<dbReference type="GO" id="GO:0004435">
    <property type="term" value="F:phosphatidylinositol-4,5-bisphosphate phospholipase C activity"/>
    <property type="evidence" value="ECO:0007669"/>
    <property type="project" value="TreeGrafter"/>
</dbReference>
<evidence type="ECO:0000256" key="1">
    <source>
        <dbReference type="SAM" id="MobiDB-lite"/>
    </source>
</evidence>
<dbReference type="PANTHER" id="PTHR10336">
    <property type="entry name" value="PHOSPHOINOSITIDE-SPECIFIC PHOSPHOLIPASE C FAMILY PROTEIN"/>
    <property type="match status" value="1"/>
</dbReference>
<feature type="compositionally biased region" description="Basic residues" evidence="1">
    <location>
        <begin position="237"/>
        <end position="246"/>
    </location>
</feature>
<dbReference type="GO" id="GO:0005886">
    <property type="term" value="C:plasma membrane"/>
    <property type="evidence" value="ECO:0007669"/>
    <property type="project" value="TreeGrafter"/>
</dbReference>
<feature type="domain" description="Phosphoinositide-specific phospholipase C EF-hand-like" evidence="2">
    <location>
        <begin position="23"/>
        <end position="95"/>
    </location>
</feature>
<dbReference type="GO" id="GO:0048015">
    <property type="term" value="P:phosphatidylinositol-mediated signaling"/>
    <property type="evidence" value="ECO:0007669"/>
    <property type="project" value="TreeGrafter"/>
</dbReference>
<feature type="region of interest" description="Disordered" evidence="1">
    <location>
        <begin position="144"/>
        <end position="163"/>
    </location>
</feature>
<name>A0A7J6HMX3_CANSA</name>
<feature type="region of interest" description="Disordered" evidence="1">
    <location>
        <begin position="233"/>
        <end position="260"/>
    </location>
</feature>
<dbReference type="Proteomes" id="UP000583929">
    <property type="component" value="Unassembled WGS sequence"/>
</dbReference>
<sequence>MGSYRMCVCFTRKYRITEAEPPSDVKDAFKKFSKGGNHMNADQLRQFLVEFQGDDATTVQDAQQIHHRRHHHHIPKFRRYSLTLDDFHHYLFFLDFNPPIMDKAPQMDLSINNAEAVLERFKAVMPQSDRVYYNNVFRHLATSLEERQSQGGREEEPNREKEKACLPLTSSDGWLDKDLKERSSEILFNWIKSLKPFLQFLIHLLRLSLHCLLIWGNMELEALAPSTTPAAVECRPTAKRRPRARRGQATDPHSIAERVS</sequence>